<proteinExistence type="inferred from homology"/>
<dbReference type="PRINTS" id="PR01467">
    <property type="entry name" value="ARGREPRESSOR"/>
</dbReference>
<dbReference type="InterPro" id="IPR036388">
    <property type="entry name" value="WH-like_DNA-bd_sf"/>
</dbReference>
<dbReference type="GO" id="GO:0003700">
    <property type="term" value="F:DNA-binding transcription factor activity"/>
    <property type="evidence" value="ECO:0007669"/>
    <property type="project" value="UniProtKB-UniRule"/>
</dbReference>
<keyword evidence="7" id="KW-0055">Arginine biosynthesis</keyword>
<keyword evidence="11" id="KW-1185">Reference proteome</keyword>
<accession>A0A0R1HSY6</accession>
<dbReference type="GO" id="GO:0003677">
    <property type="term" value="F:DNA binding"/>
    <property type="evidence" value="ECO:0007669"/>
    <property type="project" value="UniProtKB-KW"/>
</dbReference>
<keyword evidence="4 7" id="KW-0805">Transcription regulation</keyword>
<dbReference type="RefSeq" id="WP_056941832.1">
    <property type="nucleotide sequence ID" value="NZ_AZCX01000001.1"/>
</dbReference>
<keyword evidence="7" id="KW-0028">Amino-acid biosynthesis</keyword>
<dbReference type="STRING" id="1302272.FC96_GL000451"/>
<dbReference type="PANTHER" id="PTHR34471:SF1">
    <property type="entry name" value="ARGININE REPRESSOR"/>
    <property type="match status" value="1"/>
</dbReference>
<comment type="function">
    <text evidence="7">Regulates arginine biosynthesis genes.</text>
</comment>
<evidence type="ECO:0000256" key="1">
    <source>
        <dbReference type="ARBA" id="ARBA00004496"/>
    </source>
</evidence>
<keyword evidence="6 7" id="KW-0804">Transcription</keyword>
<dbReference type="InterPro" id="IPR036390">
    <property type="entry name" value="WH_DNA-bd_sf"/>
</dbReference>
<dbReference type="Gene3D" id="3.30.1360.40">
    <property type="match status" value="1"/>
</dbReference>
<keyword evidence="5 7" id="KW-0238">DNA-binding</keyword>
<keyword evidence="3 7" id="KW-0963">Cytoplasm</keyword>
<evidence type="ECO:0000313" key="11">
    <source>
        <dbReference type="Proteomes" id="UP000050911"/>
    </source>
</evidence>
<keyword evidence="7" id="KW-0678">Repressor</keyword>
<dbReference type="InterPro" id="IPR020900">
    <property type="entry name" value="Arg_repress_DNA-bd"/>
</dbReference>
<dbReference type="UniPathway" id="UPA00068"/>
<dbReference type="PATRIC" id="fig|1302272.5.peg.449"/>
<dbReference type="GO" id="GO:0006526">
    <property type="term" value="P:L-arginine biosynthetic process"/>
    <property type="evidence" value="ECO:0007669"/>
    <property type="project" value="UniProtKB-UniPathway"/>
</dbReference>
<dbReference type="Gene3D" id="1.10.10.10">
    <property type="entry name" value="Winged helix-like DNA-binding domain superfamily/Winged helix DNA-binding domain"/>
    <property type="match status" value="1"/>
</dbReference>
<evidence type="ECO:0000256" key="6">
    <source>
        <dbReference type="ARBA" id="ARBA00023163"/>
    </source>
</evidence>
<dbReference type="OrthoDB" id="9807089at2"/>
<dbReference type="InterPro" id="IPR020899">
    <property type="entry name" value="Arg_repress_C"/>
</dbReference>
<feature type="domain" description="Arginine repressor DNA-binding" evidence="8">
    <location>
        <begin position="1"/>
        <end position="67"/>
    </location>
</feature>
<evidence type="ECO:0000259" key="9">
    <source>
        <dbReference type="Pfam" id="PF02863"/>
    </source>
</evidence>
<name>A0A0R1HSY6_9LACO</name>
<feature type="domain" description="Arginine repressor C-terminal" evidence="9">
    <location>
        <begin position="81"/>
        <end position="145"/>
    </location>
</feature>
<dbReference type="PANTHER" id="PTHR34471">
    <property type="entry name" value="ARGININE REPRESSOR"/>
    <property type="match status" value="1"/>
</dbReference>
<dbReference type="EMBL" id="AZCX01000001">
    <property type="protein sequence ID" value="KRK49519.1"/>
    <property type="molecule type" value="Genomic_DNA"/>
</dbReference>
<dbReference type="Pfam" id="PF01316">
    <property type="entry name" value="Arg_repressor"/>
    <property type="match status" value="1"/>
</dbReference>
<comment type="similarity">
    <text evidence="2 7">Belongs to the ArgR family.</text>
</comment>
<dbReference type="InterPro" id="IPR036251">
    <property type="entry name" value="Arg_repress_C_sf"/>
</dbReference>
<dbReference type="SUPFAM" id="SSF46785">
    <property type="entry name" value="Winged helix' DNA-binding domain"/>
    <property type="match status" value="1"/>
</dbReference>
<protein>
    <recommendedName>
        <fullName evidence="7">Arginine repressor</fullName>
    </recommendedName>
</protein>
<evidence type="ECO:0000313" key="10">
    <source>
        <dbReference type="EMBL" id="KRK49519.1"/>
    </source>
</evidence>
<dbReference type="AlphaFoldDB" id="A0A0R1HSY6"/>
<dbReference type="GO" id="GO:0005737">
    <property type="term" value="C:cytoplasm"/>
    <property type="evidence" value="ECO:0007669"/>
    <property type="project" value="UniProtKB-SubCell"/>
</dbReference>
<evidence type="ECO:0000256" key="5">
    <source>
        <dbReference type="ARBA" id="ARBA00023125"/>
    </source>
</evidence>
<dbReference type="SUPFAM" id="SSF55252">
    <property type="entry name" value="C-terminal domain of arginine repressor"/>
    <property type="match status" value="1"/>
</dbReference>
<evidence type="ECO:0000256" key="4">
    <source>
        <dbReference type="ARBA" id="ARBA00023015"/>
    </source>
</evidence>
<evidence type="ECO:0000256" key="2">
    <source>
        <dbReference type="ARBA" id="ARBA00008316"/>
    </source>
</evidence>
<evidence type="ECO:0000256" key="7">
    <source>
        <dbReference type="HAMAP-Rule" id="MF_00173"/>
    </source>
</evidence>
<reference evidence="10 11" key="1">
    <citation type="journal article" date="2015" name="Genome Announc.">
        <title>Expanding the biotechnology potential of lactobacilli through comparative genomics of 213 strains and associated genera.</title>
        <authorList>
            <person name="Sun Z."/>
            <person name="Harris H.M."/>
            <person name="McCann A."/>
            <person name="Guo C."/>
            <person name="Argimon S."/>
            <person name="Zhang W."/>
            <person name="Yang X."/>
            <person name="Jeffery I.B."/>
            <person name="Cooney J.C."/>
            <person name="Kagawa T.F."/>
            <person name="Liu W."/>
            <person name="Song Y."/>
            <person name="Salvetti E."/>
            <person name="Wrobel A."/>
            <person name="Rasinkangas P."/>
            <person name="Parkhill J."/>
            <person name="Rea M.C."/>
            <person name="O'Sullivan O."/>
            <person name="Ritari J."/>
            <person name="Douillard F.P."/>
            <person name="Paul Ross R."/>
            <person name="Yang R."/>
            <person name="Briner A.E."/>
            <person name="Felis G.E."/>
            <person name="de Vos W.M."/>
            <person name="Barrangou R."/>
            <person name="Klaenhammer T.R."/>
            <person name="Caufield P.W."/>
            <person name="Cui Y."/>
            <person name="Zhang H."/>
            <person name="O'Toole P.W."/>
        </authorList>
    </citation>
    <scope>NUCLEOTIDE SEQUENCE [LARGE SCALE GENOMIC DNA]</scope>
    <source>
        <strain evidence="10 11">JCM 15530</strain>
    </source>
</reference>
<dbReference type="Proteomes" id="UP000050911">
    <property type="component" value="Unassembled WGS sequence"/>
</dbReference>
<organism evidence="10 11">
    <name type="scientific">Secundilactobacillus kimchicus JCM 15530</name>
    <dbReference type="NCBI Taxonomy" id="1302272"/>
    <lineage>
        <taxon>Bacteria</taxon>
        <taxon>Bacillati</taxon>
        <taxon>Bacillota</taxon>
        <taxon>Bacilli</taxon>
        <taxon>Lactobacillales</taxon>
        <taxon>Lactobacillaceae</taxon>
        <taxon>Secundilactobacillus</taxon>
    </lineage>
</organism>
<dbReference type="HAMAP" id="MF_00173">
    <property type="entry name" value="Arg_repressor"/>
    <property type="match status" value="1"/>
</dbReference>
<comment type="caution">
    <text evidence="10">The sequence shown here is derived from an EMBL/GenBank/DDBJ whole genome shotgun (WGS) entry which is preliminary data.</text>
</comment>
<comment type="pathway">
    <text evidence="7">Amino-acid biosynthesis; L-arginine biosynthesis [regulation].</text>
</comment>
<dbReference type="GO" id="GO:1900079">
    <property type="term" value="P:regulation of arginine biosynthetic process"/>
    <property type="evidence" value="ECO:0007669"/>
    <property type="project" value="UniProtKB-UniRule"/>
</dbReference>
<dbReference type="GO" id="GO:0034618">
    <property type="term" value="F:arginine binding"/>
    <property type="evidence" value="ECO:0007669"/>
    <property type="project" value="InterPro"/>
</dbReference>
<dbReference type="InterPro" id="IPR001669">
    <property type="entry name" value="Arg_repress"/>
</dbReference>
<sequence length="156" mass="17445">MKKEVRQSKIEQLINQYSIATQEELMARLKSAGIVATQATISRDIREMQIVKQQDATGASHYMVYKAGNQNERQRLYRSISETVTNYQRVRFITIVHTLPSYANMLAAIIDDLDLDAVAGTLAGHDTIVLISPSEPDAESVLAVFARYANPDLSEE</sequence>
<evidence type="ECO:0000256" key="3">
    <source>
        <dbReference type="ARBA" id="ARBA00022490"/>
    </source>
</evidence>
<dbReference type="Pfam" id="PF02863">
    <property type="entry name" value="Arg_repressor_C"/>
    <property type="match status" value="1"/>
</dbReference>
<comment type="subcellular location">
    <subcellularLocation>
        <location evidence="1 7">Cytoplasm</location>
    </subcellularLocation>
</comment>
<gene>
    <name evidence="7" type="primary">argR</name>
    <name evidence="10" type="ORF">FC96_GL000451</name>
</gene>
<dbReference type="GO" id="GO:0051259">
    <property type="term" value="P:protein complex oligomerization"/>
    <property type="evidence" value="ECO:0007669"/>
    <property type="project" value="InterPro"/>
</dbReference>
<evidence type="ECO:0000259" key="8">
    <source>
        <dbReference type="Pfam" id="PF01316"/>
    </source>
</evidence>